<evidence type="ECO:0000256" key="3">
    <source>
        <dbReference type="ARBA" id="ARBA00023125"/>
    </source>
</evidence>
<dbReference type="InterPro" id="IPR000847">
    <property type="entry name" value="LysR_HTH_N"/>
</dbReference>
<comment type="caution">
    <text evidence="6">The sequence shown here is derived from an EMBL/GenBank/DDBJ whole genome shotgun (WGS) entry which is preliminary data.</text>
</comment>
<dbReference type="PANTHER" id="PTHR30537">
    <property type="entry name" value="HTH-TYPE TRANSCRIPTIONAL REGULATOR"/>
    <property type="match status" value="1"/>
</dbReference>
<proteinExistence type="inferred from homology"/>
<evidence type="ECO:0000256" key="2">
    <source>
        <dbReference type="ARBA" id="ARBA00023015"/>
    </source>
</evidence>
<keyword evidence="4" id="KW-0804">Transcription</keyword>
<dbReference type="GO" id="GO:0043565">
    <property type="term" value="F:sequence-specific DNA binding"/>
    <property type="evidence" value="ECO:0007669"/>
    <property type="project" value="TreeGrafter"/>
</dbReference>
<evidence type="ECO:0000256" key="4">
    <source>
        <dbReference type="ARBA" id="ARBA00023163"/>
    </source>
</evidence>
<keyword evidence="2" id="KW-0805">Transcription regulation</keyword>
<evidence type="ECO:0000256" key="1">
    <source>
        <dbReference type="ARBA" id="ARBA00009437"/>
    </source>
</evidence>
<dbReference type="PANTHER" id="PTHR30537:SF26">
    <property type="entry name" value="GLYCINE CLEAVAGE SYSTEM TRANSCRIPTIONAL ACTIVATOR"/>
    <property type="match status" value="1"/>
</dbReference>
<dbReference type="SUPFAM" id="SSF53850">
    <property type="entry name" value="Periplasmic binding protein-like II"/>
    <property type="match status" value="1"/>
</dbReference>
<evidence type="ECO:0000259" key="5">
    <source>
        <dbReference type="PROSITE" id="PS50931"/>
    </source>
</evidence>
<dbReference type="InterPro" id="IPR036388">
    <property type="entry name" value="WH-like_DNA-bd_sf"/>
</dbReference>
<dbReference type="AlphaFoldDB" id="A0AAW4XXY2"/>
<sequence>MRNAIPNIGLLMAFEASARHGNFSRAANELALTASAVSRHVAALEDRLGVPLFVRHKRRVMLTDAGKRYAQRVRVHLNGLERDTQEIANSRAQGYAIHLAVVSSFATQWLVPRLPAFAQQHPDIHVHLSVRSEPFAFEESGFDGAIYSGDGLWSKTQGQRIARDGACIPICSPAFAAQHALATQEDWQQLVHIGLESRPAAWRDWYSGLGWDYSVQASRGPRYELFSMVIMAAAAGLGVGLVPEVLVQTALDAGQVIPAHTQTLPGTQSYWFSYPTYREPSPALQAFEQWVIQQSQGQQD</sequence>
<comment type="similarity">
    <text evidence="1">Belongs to the LysR transcriptional regulatory family.</text>
</comment>
<feature type="domain" description="HTH lysR-type" evidence="5">
    <location>
        <begin position="6"/>
        <end position="63"/>
    </location>
</feature>
<dbReference type="RefSeq" id="WP_230775087.1">
    <property type="nucleotide sequence ID" value="NZ_JAJNCT010000010.1"/>
</dbReference>
<dbReference type="InterPro" id="IPR036390">
    <property type="entry name" value="WH_DNA-bd_sf"/>
</dbReference>
<accession>A0AAW4XXY2</accession>
<organism evidence="6 7">
    <name type="scientific">Comamonas koreensis</name>
    <dbReference type="NCBI Taxonomy" id="160825"/>
    <lineage>
        <taxon>Bacteria</taxon>
        <taxon>Pseudomonadati</taxon>
        <taxon>Pseudomonadota</taxon>
        <taxon>Betaproteobacteria</taxon>
        <taxon>Burkholderiales</taxon>
        <taxon>Comamonadaceae</taxon>
        <taxon>Comamonas</taxon>
    </lineage>
</organism>
<dbReference type="Gene3D" id="3.40.190.10">
    <property type="entry name" value="Periplasmic binding protein-like II"/>
    <property type="match status" value="2"/>
</dbReference>
<dbReference type="Gene3D" id="1.10.10.10">
    <property type="entry name" value="Winged helix-like DNA-binding domain superfamily/Winged helix DNA-binding domain"/>
    <property type="match status" value="1"/>
</dbReference>
<evidence type="ECO:0000313" key="6">
    <source>
        <dbReference type="EMBL" id="MCD2165888.1"/>
    </source>
</evidence>
<reference evidence="6 7" key="1">
    <citation type="submission" date="2021-11" db="EMBL/GenBank/DDBJ databases">
        <title>Genome sequence.</title>
        <authorList>
            <person name="Sun Q."/>
        </authorList>
    </citation>
    <scope>NUCLEOTIDE SEQUENCE [LARGE SCALE GENOMIC DNA]</scope>
    <source>
        <strain evidence="6 7">KCTC 12005</strain>
    </source>
</reference>
<name>A0AAW4XXY2_9BURK</name>
<dbReference type="PRINTS" id="PR00039">
    <property type="entry name" value="HTHLYSR"/>
</dbReference>
<evidence type="ECO:0000313" key="7">
    <source>
        <dbReference type="Proteomes" id="UP001199260"/>
    </source>
</evidence>
<protein>
    <submittedName>
        <fullName evidence="6">LysR substrate-binding domain-containing protein</fullName>
    </submittedName>
</protein>
<dbReference type="SUPFAM" id="SSF46785">
    <property type="entry name" value="Winged helix' DNA-binding domain"/>
    <property type="match status" value="1"/>
</dbReference>
<dbReference type="Pfam" id="PF00126">
    <property type="entry name" value="HTH_1"/>
    <property type="match status" value="1"/>
</dbReference>
<gene>
    <name evidence="6" type="ORF">LPW39_12165</name>
</gene>
<dbReference type="Pfam" id="PF03466">
    <property type="entry name" value="LysR_substrate"/>
    <property type="match status" value="1"/>
</dbReference>
<keyword evidence="7" id="KW-1185">Reference proteome</keyword>
<dbReference type="Proteomes" id="UP001199260">
    <property type="component" value="Unassembled WGS sequence"/>
</dbReference>
<keyword evidence="3" id="KW-0238">DNA-binding</keyword>
<dbReference type="PROSITE" id="PS50931">
    <property type="entry name" value="HTH_LYSR"/>
    <property type="match status" value="1"/>
</dbReference>
<dbReference type="EMBL" id="JAJNCT010000010">
    <property type="protein sequence ID" value="MCD2165888.1"/>
    <property type="molecule type" value="Genomic_DNA"/>
</dbReference>
<dbReference type="FunFam" id="1.10.10.10:FF:000001">
    <property type="entry name" value="LysR family transcriptional regulator"/>
    <property type="match status" value="1"/>
</dbReference>
<dbReference type="GO" id="GO:0006351">
    <property type="term" value="P:DNA-templated transcription"/>
    <property type="evidence" value="ECO:0007669"/>
    <property type="project" value="TreeGrafter"/>
</dbReference>
<dbReference type="InterPro" id="IPR058163">
    <property type="entry name" value="LysR-type_TF_proteobact-type"/>
</dbReference>
<dbReference type="GO" id="GO:0003700">
    <property type="term" value="F:DNA-binding transcription factor activity"/>
    <property type="evidence" value="ECO:0007669"/>
    <property type="project" value="InterPro"/>
</dbReference>
<dbReference type="InterPro" id="IPR005119">
    <property type="entry name" value="LysR_subst-bd"/>
</dbReference>